<dbReference type="Proteomes" id="UP000008827">
    <property type="component" value="Chromosome 14"/>
</dbReference>
<evidence type="ECO:0008006" key="5">
    <source>
        <dbReference type="Google" id="ProtNLM"/>
    </source>
</evidence>
<keyword evidence="4" id="KW-1185">Reference proteome</keyword>
<organism evidence="2">
    <name type="scientific">Glycine max</name>
    <name type="common">Soybean</name>
    <name type="synonym">Glycine hispida</name>
    <dbReference type="NCBI Taxonomy" id="3847"/>
    <lineage>
        <taxon>Eukaryota</taxon>
        <taxon>Viridiplantae</taxon>
        <taxon>Streptophyta</taxon>
        <taxon>Embryophyta</taxon>
        <taxon>Tracheophyta</taxon>
        <taxon>Spermatophyta</taxon>
        <taxon>Magnoliopsida</taxon>
        <taxon>eudicotyledons</taxon>
        <taxon>Gunneridae</taxon>
        <taxon>Pentapetalae</taxon>
        <taxon>rosids</taxon>
        <taxon>fabids</taxon>
        <taxon>Fabales</taxon>
        <taxon>Fabaceae</taxon>
        <taxon>Papilionoideae</taxon>
        <taxon>50 kb inversion clade</taxon>
        <taxon>NPAAA clade</taxon>
        <taxon>indigoferoid/millettioid clade</taxon>
        <taxon>Phaseoleae</taxon>
        <taxon>Glycine</taxon>
        <taxon>Glycine subgen. Soja</taxon>
    </lineage>
</organism>
<evidence type="ECO:0000313" key="2">
    <source>
        <dbReference type="EMBL" id="KRH15422.1"/>
    </source>
</evidence>
<evidence type="ECO:0000313" key="4">
    <source>
        <dbReference type="Proteomes" id="UP000008827"/>
    </source>
</evidence>
<keyword evidence="1" id="KW-1133">Transmembrane helix</keyword>
<reference evidence="2" key="3">
    <citation type="submission" date="2018-07" db="EMBL/GenBank/DDBJ databases">
        <title>WGS assembly of Glycine max.</title>
        <authorList>
            <person name="Schmutz J."/>
            <person name="Cannon S."/>
            <person name="Schlueter J."/>
            <person name="Ma J."/>
            <person name="Mitros T."/>
            <person name="Nelson W."/>
            <person name="Hyten D."/>
            <person name="Song Q."/>
            <person name="Thelen J."/>
            <person name="Cheng J."/>
            <person name="Xu D."/>
            <person name="Hellsten U."/>
            <person name="May G."/>
            <person name="Yu Y."/>
            <person name="Sakurai T."/>
            <person name="Umezawa T."/>
            <person name="Bhattacharyya M."/>
            <person name="Sandhu D."/>
            <person name="Valliyodan B."/>
            <person name="Lindquist E."/>
            <person name="Peto M."/>
            <person name="Grant D."/>
            <person name="Shu S."/>
            <person name="Goodstein D."/>
            <person name="Barry K."/>
            <person name="Futrell-Griggs M."/>
            <person name="Abernathy B."/>
            <person name="Du J."/>
            <person name="Tian Z."/>
            <person name="Zhu L."/>
            <person name="Gill N."/>
            <person name="Joshi T."/>
            <person name="Libault M."/>
            <person name="Sethuraman A."/>
            <person name="Zhang X."/>
            <person name="Shinozaki K."/>
            <person name="Nguyen H."/>
            <person name="Wing R."/>
            <person name="Cregan P."/>
            <person name="Specht J."/>
            <person name="Grimwood J."/>
            <person name="Rokhsar D."/>
            <person name="Stacey G."/>
            <person name="Shoemaker R."/>
            <person name="Jackson S."/>
        </authorList>
    </citation>
    <scope>NUCLEOTIDE SEQUENCE</scope>
    <source>
        <tissue evidence="2">Callus</tissue>
    </source>
</reference>
<keyword evidence="1" id="KW-0812">Transmembrane</keyword>
<evidence type="ECO:0000313" key="3">
    <source>
        <dbReference type="EnsemblPlants" id="KRH15422"/>
    </source>
</evidence>
<dbReference type="InParanoid" id="A0A0R0GAR5"/>
<dbReference type="EnsemblPlants" id="KRH15422">
    <property type="protein sequence ID" value="KRH15422"/>
    <property type="gene ID" value="GLYMA_14G086700"/>
</dbReference>
<proteinExistence type="predicted"/>
<keyword evidence="1" id="KW-0472">Membrane</keyword>
<dbReference type="EMBL" id="CM000847">
    <property type="protein sequence ID" value="KRH15422.1"/>
    <property type="molecule type" value="Genomic_DNA"/>
</dbReference>
<sequence>MKYLPSLTLFTQHHALSLVIFILVLIFFTSSLLAEASRPQPRAFQRSPVSVPINHFHMARVLSGPSHGGIGHKLIS</sequence>
<reference evidence="3" key="2">
    <citation type="submission" date="2018-02" db="UniProtKB">
        <authorList>
            <consortium name="EnsemblPlants"/>
        </authorList>
    </citation>
    <scope>IDENTIFICATION</scope>
    <source>
        <strain evidence="3">Williams 82</strain>
    </source>
</reference>
<feature type="transmembrane region" description="Helical" evidence="1">
    <location>
        <begin position="15"/>
        <end position="34"/>
    </location>
</feature>
<reference evidence="2 3" key="1">
    <citation type="journal article" date="2010" name="Nature">
        <title>Genome sequence of the palaeopolyploid soybean.</title>
        <authorList>
            <person name="Schmutz J."/>
            <person name="Cannon S.B."/>
            <person name="Schlueter J."/>
            <person name="Ma J."/>
            <person name="Mitros T."/>
            <person name="Nelson W."/>
            <person name="Hyten D.L."/>
            <person name="Song Q."/>
            <person name="Thelen J.J."/>
            <person name="Cheng J."/>
            <person name="Xu D."/>
            <person name="Hellsten U."/>
            <person name="May G.D."/>
            <person name="Yu Y."/>
            <person name="Sakurai T."/>
            <person name="Umezawa T."/>
            <person name="Bhattacharyya M.K."/>
            <person name="Sandhu D."/>
            <person name="Valliyodan B."/>
            <person name="Lindquist E."/>
            <person name="Peto M."/>
            <person name="Grant D."/>
            <person name="Shu S."/>
            <person name="Goodstein D."/>
            <person name="Barry K."/>
            <person name="Futrell-Griggs M."/>
            <person name="Abernathy B."/>
            <person name="Du J."/>
            <person name="Tian Z."/>
            <person name="Zhu L."/>
            <person name="Gill N."/>
            <person name="Joshi T."/>
            <person name="Libault M."/>
            <person name="Sethuraman A."/>
            <person name="Zhang X.-C."/>
            <person name="Shinozaki K."/>
            <person name="Nguyen H.T."/>
            <person name="Wing R.A."/>
            <person name="Cregan P."/>
            <person name="Specht J."/>
            <person name="Grimwood J."/>
            <person name="Rokhsar D."/>
            <person name="Stacey G."/>
            <person name="Shoemaker R.C."/>
            <person name="Jackson S.A."/>
        </authorList>
    </citation>
    <scope>NUCLEOTIDE SEQUENCE [LARGE SCALE GENOMIC DNA]</scope>
    <source>
        <strain evidence="3">cv. Williams 82</strain>
        <tissue evidence="2">Callus</tissue>
    </source>
</reference>
<accession>A0A0R0GAR5</accession>
<name>A0A0R0GAR5_SOYBN</name>
<evidence type="ECO:0000256" key="1">
    <source>
        <dbReference type="SAM" id="Phobius"/>
    </source>
</evidence>
<protein>
    <recommendedName>
        <fullName evidence="5">Transmembrane protein</fullName>
    </recommendedName>
</protein>
<dbReference type="AlphaFoldDB" id="A0A0R0GAR5"/>
<dbReference type="Gramene" id="KRH15422">
    <property type="protein sequence ID" value="KRH15422"/>
    <property type="gene ID" value="GLYMA_14G086700"/>
</dbReference>
<dbReference type="OrthoDB" id="10425518at2759"/>
<gene>
    <name evidence="2" type="ORF">GLYMA_14G086700</name>
</gene>